<evidence type="ECO:0000256" key="7">
    <source>
        <dbReference type="ARBA" id="ARBA00022821"/>
    </source>
</evidence>
<evidence type="ECO:0000256" key="2">
    <source>
        <dbReference type="ARBA" id="ARBA00022516"/>
    </source>
</evidence>
<keyword evidence="12" id="KW-0443">Lipid metabolism</keyword>
<dbReference type="GO" id="GO:0016702">
    <property type="term" value="F:oxidoreductase activity, acting on single donors with incorporation of molecular oxygen, incorporation of two atoms of oxygen"/>
    <property type="evidence" value="ECO:0007669"/>
    <property type="project" value="TreeGrafter"/>
</dbReference>
<dbReference type="InterPro" id="IPR037120">
    <property type="entry name" value="Haem_peroxidase_sf_animal"/>
</dbReference>
<keyword evidence="7" id="KW-0611">Plant defense</keyword>
<gene>
    <name evidence="15" type="ORF">CCO02nite_00320</name>
</gene>
<dbReference type="InterPro" id="IPR010255">
    <property type="entry name" value="Haem_peroxidase_sf"/>
</dbReference>
<proteinExistence type="predicted"/>
<keyword evidence="5" id="KW-0479">Metal-binding</keyword>
<dbReference type="GO" id="GO:0006952">
    <property type="term" value="P:defense response"/>
    <property type="evidence" value="ECO:0007669"/>
    <property type="project" value="UniProtKB-KW"/>
</dbReference>
<dbReference type="InterPro" id="IPR034815">
    <property type="entry name" value="A_dioxygenase"/>
</dbReference>
<keyword evidence="4" id="KW-0349">Heme</keyword>
<dbReference type="PANTHER" id="PTHR11903:SF11">
    <property type="entry name" value="ALPHA-DIOXYGENASE 1"/>
    <property type="match status" value="1"/>
</dbReference>
<evidence type="ECO:0000256" key="6">
    <source>
        <dbReference type="ARBA" id="ARBA00022767"/>
    </source>
</evidence>
<evidence type="ECO:0000256" key="14">
    <source>
        <dbReference type="SAM" id="MobiDB-lite"/>
    </source>
</evidence>
<dbReference type="InterPro" id="IPR050783">
    <property type="entry name" value="Oxylipin_biosynth_metab"/>
</dbReference>
<evidence type="ECO:0000256" key="9">
    <source>
        <dbReference type="ARBA" id="ARBA00022964"/>
    </source>
</evidence>
<dbReference type="PANTHER" id="PTHR11903">
    <property type="entry name" value="PROSTAGLANDIN G/H SYNTHASE"/>
    <property type="match status" value="1"/>
</dbReference>
<feature type="compositionally biased region" description="Basic and acidic residues" evidence="14">
    <location>
        <begin position="1"/>
        <end position="12"/>
    </location>
</feature>
<keyword evidence="10" id="KW-0560">Oxidoreductase</keyword>
<keyword evidence="3 15" id="KW-0575">Peroxidase</keyword>
<dbReference type="GO" id="GO:0006979">
    <property type="term" value="P:response to oxidative stress"/>
    <property type="evidence" value="ECO:0007669"/>
    <property type="project" value="InterPro"/>
</dbReference>
<name>A0A511J5W7_9CELL</name>
<dbReference type="Pfam" id="PF03098">
    <property type="entry name" value="An_peroxidase"/>
    <property type="match status" value="1"/>
</dbReference>
<keyword evidence="9" id="KW-0223">Dioxygenase</keyword>
<dbReference type="GO" id="GO:0006633">
    <property type="term" value="P:fatty acid biosynthetic process"/>
    <property type="evidence" value="ECO:0007669"/>
    <property type="project" value="UniProtKB-KW"/>
</dbReference>
<keyword evidence="16" id="KW-1185">Reference proteome</keyword>
<evidence type="ECO:0000256" key="13">
    <source>
        <dbReference type="ARBA" id="ARBA00023160"/>
    </source>
</evidence>
<comment type="cofactor">
    <cofactor evidence="1">
        <name>Ca(2+)</name>
        <dbReference type="ChEBI" id="CHEBI:29108"/>
    </cofactor>
</comment>
<dbReference type="AlphaFoldDB" id="A0A511J5W7"/>
<dbReference type="InterPro" id="IPR019791">
    <property type="entry name" value="Haem_peroxidase_animal"/>
</dbReference>
<accession>A0A511J5W7</accession>
<evidence type="ECO:0000313" key="16">
    <source>
        <dbReference type="Proteomes" id="UP000321720"/>
    </source>
</evidence>
<dbReference type="CDD" id="cd09818">
    <property type="entry name" value="PIOX_like"/>
    <property type="match status" value="1"/>
</dbReference>
<dbReference type="EMBL" id="BJWG01000001">
    <property type="protein sequence ID" value="GEL93374.1"/>
    <property type="molecule type" value="Genomic_DNA"/>
</dbReference>
<evidence type="ECO:0000256" key="8">
    <source>
        <dbReference type="ARBA" id="ARBA00022832"/>
    </source>
</evidence>
<dbReference type="Gene3D" id="1.10.640.10">
    <property type="entry name" value="Haem peroxidase domain superfamily, animal type"/>
    <property type="match status" value="1"/>
</dbReference>
<evidence type="ECO:0000256" key="12">
    <source>
        <dbReference type="ARBA" id="ARBA00023098"/>
    </source>
</evidence>
<dbReference type="GO" id="GO:0046872">
    <property type="term" value="F:metal ion binding"/>
    <property type="evidence" value="ECO:0007669"/>
    <property type="project" value="UniProtKB-KW"/>
</dbReference>
<evidence type="ECO:0000256" key="4">
    <source>
        <dbReference type="ARBA" id="ARBA00022617"/>
    </source>
</evidence>
<keyword evidence="11" id="KW-0408">Iron</keyword>
<keyword evidence="2" id="KW-0444">Lipid biosynthesis</keyword>
<evidence type="ECO:0000256" key="5">
    <source>
        <dbReference type="ARBA" id="ARBA00022723"/>
    </source>
</evidence>
<keyword evidence="6" id="KW-0925">Oxylipin biosynthesis</keyword>
<dbReference type="PRINTS" id="PR00457">
    <property type="entry name" value="ANPEROXIDASE"/>
</dbReference>
<evidence type="ECO:0000256" key="11">
    <source>
        <dbReference type="ARBA" id="ARBA00023004"/>
    </source>
</evidence>
<evidence type="ECO:0000256" key="10">
    <source>
        <dbReference type="ARBA" id="ARBA00023002"/>
    </source>
</evidence>
<sequence length="612" mass="69406">MTDEERPEHESSSDVPEDPSLLRRAFDEVVDEISREHPWYELPHALGLVELIGIRDTLRLENLHDTSRLPAVHELQPPQFEERFTVQRTADGSWNDLAHPEMGMAGTRFGRNVPLEHTWPDRERMLVPNPREISRRLMTREKLNPATGGNVIITAWLQFMIHDWIRHGTSLTSNPWVLPPVEGDDWPTPPVLVMRTPPDPTSPPDSPHPPTFRNDNTHWWDGSSLYGNDLDAQRFLRSGKGGHLRLVDGMPPVPDDPRLDPTRTPGFWLGLGMMHTLFTREHNAIADAIAGAHPGYDDELLFQKARLVTCALIAKIHTIEWTPAVTAHPTAVSALHANWYGLAGRRLSGFVGKFSDDEALRGIPGTPTEDFGVPYSLTEEFVAVYRMHPLVPDDYDFRSADDDSPTLGPLTFADLTGPQSVPILRDQSLADLLYTFGTMNPGLVTLHNFPRGLQTYRRPDGKLMDMAALDVLRCRELGVPRYCEFRRLLHLRVPTRFDEVTSNPQWAAELEDVYAGRIEDLDLVPGMMAEDLPDGFAFSDTAFRIFVLMASRRLNSDRFFTDAFTDEVYTPEGMAWVRENTMGSVLMRHCPQLTRYVEHLPNAFAIWQRARP</sequence>
<comment type="caution">
    <text evidence="15">The sequence shown here is derived from an EMBL/GenBank/DDBJ whole genome shotgun (WGS) entry which is preliminary data.</text>
</comment>
<dbReference type="GO" id="GO:0020037">
    <property type="term" value="F:heme binding"/>
    <property type="evidence" value="ECO:0007669"/>
    <property type="project" value="InterPro"/>
</dbReference>
<keyword evidence="8" id="KW-0276">Fatty acid metabolism</keyword>
<feature type="region of interest" description="Disordered" evidence="14">
    <location>
        <begin position="1"/>
        <end position="20"/>
    </location>
</feature>
<organism evidence="15 16">
    <name type="scientific">Cellulomonas composti</name>
    <dbReference type="NCBI Taxonomy" id="266130"/>
    <lineage>
        <taxon>Bacteria</taxon>
        <taxon>Bacillati</taxon>
        <taxon>Actinomycetota</taxon>
        <taxon>Actinomycetes</taxon>
        <taxon>Micrococcales</taxon>
        <taxon>Cellulomonadaceae</taxon>
        <taxon>Cellulomonas</taxon>
    </lineage>
</organism>
<dbReference type="GO" id="GO:0031408">
    <property type="term" value="P:oxylipin biosynthetic process"/>
    <property type="evidence" value="ECO:0007669"/>
    <property type="project" value="UniProtKB-KW"/>
</dbReference>
<evidence type="ECO:0000313" key="15">
    <source>
        <dbReference type="EMBL" id="GEL93374.1"/>
    </source>
</evidence>
<reference evidence="15 16" key="1">
    <citation type="submission" date="2019-07" db="EMBL/GenBank/DDBJ databases">
        <title>Whole genome shotgun sequence of Cellulomonas composti NBRC 100758.</title>
        <authorList>
            <person name="Hosoyama A."/>
            <person name="Uohara A."/>
            <person name="Ohji S."/>
            <person name="Ichikawa N."/>
        </authorList>
    </citation>
    <scope>NUCLEOTIDE SEQUENCE [LARGE SCALE GENOMIC DNA]</scope>
    <source>
        <strain evidence="15 16">NBRC 100758</strain>
    </source>
</reference>
<dbReference type="SUPFAM" id="SSF48113">
    <property type="entry name" value="Heme-dependent peroxidases"/>
    <property type="match status" value="1"/>
</dbReference>
<dbReference type="PROSITE" id="PS50292">
    <property type="entry name" value="PEROXIDASE_3"/>
    <property type="match status" value="1"/>
</dbReference>
<evidence type="ECO:0000256" key="3">
    <source>
        <dbReference type="ARBA" id="ARBA00022559"/>
    </source>
</evidence>
<dbReference type="Proteomes" id="UP000321720">
    <property type="component" value="Unassembled WGS sequence"/>
</dbReference>
<keyword evidence="13" id="KW-0275">Fatty acid biosynthesis</keyword>
<dbReference type="OrthoDB" id="9765610at2"/>
<dbReference type="RefSeq" id="WP_146840961.1">
    <property type="nucleotide sequence ID" value="NZ_BJWG01000001.1"/>
</dbReference>
<dbReference type="GO" id="GO:0004601">
    <property type="term" value="F:peroxidase activity"/>
    <property type="evidence" value="ECO:0007669"/>
    <property type="project" value="UniProtKB-KW"/>
</dbReference>
<evidence type="ECO:0000256" key="1">
    <source>
        <dbReference type="ARBA" id="ARBA00001913"/>
    </source>
</evidence>
<protein>
    <submittedName>
        <fullName evidence="15">Putative peroxidase</fullName>
    </submittedName>
</protein>